<name>A0ABT0UGX3_9ACTN</name>
<protein>
    <submittedName>
        <fullName evidence="1">Uncharacterized protein</fullName>
    </submittedName>
</protein>
<gene>
    <name evidence="1" type="ORF">NBG84_00070</name>
</gene>
<organism evidence="1 2">
    <name type="scientific">Streptomyces albipurpureus</name>
    <dbReference type="NCBI Taxonomy" id="2897419"/>
    <lineage>
        <taxon>Bacteria</taxon>
        <taxon>Bacillati</taxon>
        <taxon>Actinomycetota</taxon>
        <taxon>Actinomycetes</taxon>
        <taxon>Kitasatosporales</taxon>
        <taxon>Streptomycetaceae</taxon>
        <taxon>Streptomyces</taxon>
    </lineage>
</organism>
<proteinExistence type="predicted"/>
<keyword evidence="2" id="KW-1185">Reference proteome</keyword>
<evidence type="ECO:0000313" key="2">
    <source>
        <dbReference type="Proteomes" id="UP001431429"/>
    </source>
</evidence>
<dbReference type="EMBL" id="JAMQAW010000001">
    <property type="protein sequence ID" value="MCM2386723.1"/>
    <property type="molecule type" value="Genomic_DNA"/>
</dbReference>
<dbReference type="Proteomes" id="UP001431429">
    <property type="component" value="Unassembled WGS sequence"/>
</dbReference>
<comment type="caution">
    <text evidence="1">The sequence shown here is derived from an EMBL/GenBank/DDBJ whole genome shotgun (WGS) entry which is preliminary data.</text>
</comment>
<reference evidence="1" key="1">
    <citation type="submission" date="2022-06" db="EMBL/GenBank/DDBJ databases">
        <title>Genome public.</title>
        <authorList>
            <person name="Sun Q."/>
        </authorList>
    </citation>
    <scope>NUCLEOTIDE SEQUENCE</scope>
    <source>
        <strain evidence="1">CWNU-1</strain>
    </source>
</reference>
<evidence type="ECO:0000313" key="1">
    <source>
        <dbReference type="EMBL" id="MCM2386723.1"/>
    </source>
</evidence>
<sequence>MAEYEDAFGGASAGEAVGDDFAALDVEVDVVDGGGGGAGVGVGETARGDPLRTAGRSVLLRAVMARKTSVVLVGSSLNLSWVTEISQVSQLR</sequence>
<accession>A0ABT0UGX3</accession>
<dbReference type="RefSeq" id="WP_250917095.1">
    <property type="nucleotide sequence ID" value="NZ_JAMQAW010000001.1"/>
</dbReference>